<evidence type="ECO:0000259" key="9">
    <source>
        <dbReference type="PROSITE" id="PS50929"/>
    </source>
</evidence>
<dbReference type="RefSeq" id="WP_319974440.1">
    <property type="nucleotide sequence ID" value="NZ_JAXAVU010000004.1"/>
</dbReference>
<keyword evidence="2 7" id="KW-0812">Transmembrane</keyword>
<dbReference type="InterPro" id="IPR011527">
    <property type="entry name" value="ABC1_TM_dom"/>
</dbReference>
<keyword evidence="5 7" id="KW-1133">Transmembrane helix</keyword>
<dbReference type="Gene3D" id="1.20.1560.10">
    <property type="entry name" value="ABC transporter type 1, transmembrane domain"/>
    <property type="match status" value="1"/>
</dbReference>
<sequence>MREIRVLVAMAWRVDRRLTLAMIAEPFGNTLVLLSGLWLAMLTNGVVQNDTRQVVTGVAALVLGAGLGWQLDLSASQWRMVLGEKVAHAFDTKIARLSAELPTLEHFERAEYQDQLEILRQRQGQLGNSMSALAVTIKAICAGLTVLVLLVVAHPAMLLLVLLALPALLITKAQQRWRAQAEDQSALPGRTARHLRTVAQDRDAAVEIRLFGLADNLERRIGTLWNAQRRPIEHAERKVALLSLAQQVLYVIGVIAAVGFVLHQAIQGRSALGDVVLAIYLGQQVQTAVIWPIQAVAGFGRTLHTVSRFLWLADHAHTATGAGGAPEQIVEGIRLENVSFRYPGTDKWVLRDVSLTIPAGAALAVVGANGAGKTTLVKLLTRMYEPTEGRITVDGVDLADLDVHEWRARLAAAFQDFARFEFTVQQAVGVGDLEHLDDTGHVRRAITRASADVLDQDAQLGTSWGGTDLSTGQWQRIALARGLARTTPLVRFLDEPTASLDAFTEDALFDSMTRATDGANGMITILVTHRFSTVRSADLIVVLADGGVAELGSHRALLDRNGRYARLYRSQAAAFAD</sequence>
<dbReference type="EMBL" id="JAXAVU010000004">
    <property type="protein sequence ID" value="MDX8142138.1"/>
    <property type="molecule type" value="Genomic_DNA"/>
</dbReference>
<dbReference type="InterPro" id="IPR036640">
    <property type="entry name" value="ABC1_TM_sf"/>
</dbReference>
<dbReference type="SUPFAM" id="SSF90123">
    <property type="entry name" value="ABC transporter transmembrane region"/>
    <property type="match status" value="1"/>
</dbReference>
<feature type="transmembrane region" description="Helical" evidence="7">
    <location>
        <begin position="53"/>
        <end position="71"/>
    </location>
</feature>
<feature type="transmembrane region" description="Helical" evidence="7">
    <location>
        <begin position="130"/>
        <end position="150"/>
    </location>
</feature>
<dbReference type="Proteomes" id="UP001285352">
    <property type="component" value="Unassembled WGS sequence"/>
</dbReference>
<dbReference type="PROSITE" id="PS50893">
    <property type="entry name" value="ABC_TRANSPORTER_2"/>
    <property type="match status" value="1"/>
</dbReference>
<comment type="subcellular location">
    <subcellularLocation>
        <location evidence="1">Cell membrane</location>
        <topology evidence="1">Multi-pass membrane protein</topology>
    </subcellularLocation>
</comment>
<dbReference type="Gene3D" id="3.40.50.300">
    <property type="entry name" value="P-loop containing nucleotide triphosphate hydrolases"/>
    <property type="match status" value="1"/>
</dbReference>
<organism evidence="10 11">
    <name type="scientific">Lentzea sokolovensis</name>
    <dbReference type="NCBI Taxonomy" id="3095429"/>
    <lineage>
        <taxon>Bacteria</taxon>
        <taxon>Bacillati</taxon>
        <taxon>Actinomycetota</taxon>
        <taxon>Actinomycetes</taxon>
        <taxon>Pseudonocardiales</taxon>
        <taxon>Pseudonocardiaceae</taxon>
        <taxon>Lentzea</taxon>
    </lineage>
</organism>
<gene>
    <name evidence="10" type="ORF">SK854_08450</name>
</gene>
<evidence type="ECO:0000256" key="6">
    <source>
        <dbReference type="ARBA" id="ARBA00023136"/>
    </source>
</evidence>
<evidence type="ECO:0000256" key="3">
    <source>
        <dbReference type="ARBA" id="ARBA00022741"/>
    </source>
</evidence>
<feature type="domain" description="ABC transmembrane type-1" evidence="9">
    <location>
        <begin position="125"/>
        <end position="291"/>
    </location>
</feature>
<evidence type="ECO:0000313" key="11">
    <source>
        <dbReference type="Proteomes" id="UP001285352"/>
    </source>
</evidence>
<dbReference type="PROSITE" id="PS50929">
    <property type="entry name" value="ABC_TM1F"/>
    <property type="match status" value="1"/>
</dbReference>
<dbReference type="PANTHER" id="PTHR24221:SF646">
    <property type="entry name" value="HAEMOLYSIN SECRETION ATP-BINDING PROTEIN"/>
    <property type="match status" value="1"/>
</dbReference>
<evidence type="ECO:0000256" key="5">
    <source>
        <dbReference type="ARBA" id="ARBA00022989"/>
    </source>
</evidence>
<dbReference type="InterPro" id="IPR027417">
    <property type="entry name" value="P-loop_NTPase"/>
</dbReference>
<dbReference type="GO" id="GO:0005524">
    <property type="term" value="F:ATP binding"/>
    <property type="evidence" value="ECO:0007669"/>
    <property type="project" value="UniProtKB-KW"/>
</dbReference>
<feature type="domain" description="ABC transporter" evidence="8">
    <location>
        <begin position="333"/>
        <end position="570"/>
    </location>
</feature>
<keyword evidence="3" id="KW-0547">Nucleotide-binding</keyword>
<accession>A0ABU4URM4</accession>
<name>A0ABU4URM4_9PSEU</name>
<feature type="transmembrane region" description="Helical" evidence="7">
    <location>
        <begin position="239"/>
        <end position="262"/>
    </location>
</feature>
<reference evidence="10 11" key="2">
    <citation type="submission" date="2023-11" db="EMBL/GenBank/DDBJ databases">
        <authorList>
            <person name="Lara A.C."/>
            <person name="Chronakova A."/>
        </authorList>
    </citation>
    <scope>NUCLEOTIDE SEQUENCE [LARGE SCALE GENOMIC DNA]</scope>
    <source>
        <strain evidence="10 11">BCCO 10_0061</strain>
    </source>
</reference>
<dbReference type="SUPFAM" id="SSF52540">
    <property type="entry name" value="P-loop containing nucleoside triphosphate hydrolases"/>
    <property type="match status" value="1"/>
</dbReference>
<proteinExistence type="predicted"/>
<keyword evidence="11" id="KW-1185">Reference proteome</keyword>
<evidence type="ECO:0000259" key="8">
    <source>
        <dbReference type="PROSITE" id="PS50893"/>
    </source>
</evidence>
<protein>
    <submittedName>
        <fullName evidence="10">ABC transporter ATP-binding protein</fullName>
    </submittedName>
</protein>
<keyword evidence="6 7" id="KW-0472">Membrane</keyword>
<comment type="caution">
    <text evidence="10">The sequence shown here is derived from an EMBL/GenBank/DDBJ whole genome shotgun (WGS) entry which is preliminary data.</text>
</comment>
<evidence type="ECO:0000256" key="1">
    <source>
        <dbReference type="ARBA" id="ARBA00004651"/>
    </source>
</evidence>
<feature type="transmembrane region" description="Helical" evidence="7">
    <location>
        <begin position="20"/>
        <end position="41"/>
    </location>
</feature>
<evidence type="ECO:0000256" key="2">
    <source>
        <dbReference type="ARBA" id="ARBA00022692"/>
    </source>
</evidence>
<dbReference type="InterPro" id="IPR003439">
    <property type="entry name" value="ABC_transporter-like_ATP-bd"/>
</dbReference>
<dbReference type="Pfam" id="PF00005">
    <property type="entry name" value="ABC_tran"/>
    <property type="match status" value="1"/>
</dbReference>
<dbReference type="SMART" id="SM00382">
    <property type="entry name" value="AAA"/>
    <property type="match status" value="1"/>
</dbReference>
<dbReference type="PANTHER" id="PTHR24221">
    <property type="entry name" value="ATP-BINDING CASSETTE SUB-FAMILY B"/>
    <property type="match status" value="1"/>
</dbReference>
<dbReference type="InterPro" id="IPR039421">
    <property type="entry name" value="Type_1_exporter"/>
</dbReference>
<evidence type="ECO:0000256" key="7">
    <source>
        <dbReference type="SAM" id="Phobius"/>
    </source>
</evidence>
<evidence type="ECO:0000313" key="10">
    <source>
        <dbReference type="EMBL" id="MDX8142138.1"/>
    </source>
</evidence>
<reference evidence="10 11" key="1">
    <citation type="submission" date="2023-11" db="EMBL/GenBank/DDBJ databases">
        <title>Lentzea sokolovensis, sp. nov., Lentzea kristufkii, sp. nov., and Lentzea miocenensis, sp. nov., rare actinobacteria from Sokolov Coal Basin, Miocene lacustrine sediment, Czech Republic.</title>
        <authorList>
            <person name="Lara A."/>
            <person name="Kotroba L."/>
            <person name="Nouioui I."/>
            <person name="Neumann-Schaal M."/>
            <person name="Mast Y."/>
            <person name="Chronakova A."/>
        </authorList>
    </citation>
    <scope>NUCLEOTIDE SEQUENCE [LARGE SCALE GENOMIC DNA]</scope>
    <source>
        <strain evidence="10 11">BCCO 10_0061</strain>
    </source>
</reference>
<dbReference type="InterPro" id="IPR003593">
    <property type="entry name" value="AAA+_ATPase"/>
</dbReference>
<keyword evidence="4 10" id="KW-0067">ATP-binding</keyword>
<feature type="transmembrane region" description="Helical" evidence="7">
    <location>
        <begin position="156"/>
        <end position="173"/>
    </location>
</feature>
<evidence type="ECO:0000256" key="4">
    <source>
        <dbReference type="ARBA" id="ARBA00022840"/>
    </source>
</evidence>
<dbReference type="CDD" id="cd03228">
    <property type="entry name" value="ABCC_MRP_Like"/>
    <property type="match status" value="1"/>
</dbReference>